<evidence type="ECO:0000259" key="8">
    <source>
        <dbReference type="Pfam" id="PF01545"/>
    </source>
</evidence>
<feature type="signal peptide" evidence="7">
    <location>
        <begin position="1"/>
        <end position="31"/>
    </location>
</feature>
<sequence length="300" mass="31224">MLVAFLMNVLVAVAKSVAAALTGSASMLAEAAHSWADCGNEIFLMTANRRSRRPPDAKHPIGSGKEAYVWSLIAALGLLAAGGAVSIMRGVQELLEPAAGGDFLVAYVVLAVSFVLESVSFAQSIRQSKPEAESMHRDLIEHVLVTSDPTLRAVVAEDAAALIGLLLAAGGLAASELTGSTTPDAIASILIGVLLGAVAVVLINLNRRFLVGEEVDPRVRAAALRELLAMPEVARVTYLRLEVVGPRSVLIVGDVDLVGDDVESLLSVRLRTLEAKIRDSPAVAGAVLSLSAPDEPSLSV</sequence>
<dbReference type="KEGG" id="mhev:MHEL_40610"/>
<dbReference type="Pfam" id="PF01545">
    <property type="entry name" value="Cation_efflux"/>
    <property type="match status" value="1"/>
</dbReference>
<dbReference type="InterPro" id="IPR040177">
    <property type="entry name" value="SLC30A9"/>
</dbReference>
<evidence type="ECO:0000256" key="6">
    <source>
        <dbReference type="SAM" id="Phobius"/>
    </source>
</evidence>
<accession>A0A7I7T9R9</accession>
<keyword evidence="3 6" id="KW-0812">Transmembrane</keyword>
<feature type="transmembrane region" description="Helical" evidence="6">
    <location>
        <begin position="68"/>
        <end position="91"/>
    </location>
</feature>
<evidence type="ECO:0000256" key="2">
    <source>
        <dbReference type="ARBA" id="ARBA00022448"/>
    </source>
</evidence>
<dbReference type="InterPro" id="IPR027469">
    <property type="entry name" value="Cation_efflux_TMD_sf"/>
</dbReference>
<evidence type="ECO:0000256" key="4">
    <source>
        <dbReference type="ARBA" id="ARBA00022989"/>
    </source>
</evidence>
<feature type="chain" id="PRO_5039150745" evidence="7">
    <location>
        <begin position="32"/>
        <end position="300"/>
    </location>
</feature>
<keyword evidence="10" id="KW-1185">Reference proteome</keyword>
<keyword evidence="5 6" id="KW-0472">Membrane</keyword>
<dbReference type="Proteomes" id="UP000467148">
    <property type="component" value="Chromosome"/>
</dbReference>
<evidence type="ECO:0000256" key="1">
    <source>
        <dbReference type="ARBA" id="ARBA00004141"/>
    </source>
</evidence>
<dbReference type="GO" id="GO:0016020">
    <property type="term" value="C:membrane"/>
    <property type="evidence" value="ECO:0007669"/>
    <property type="project" value="UniProtKB-SubCell"/>
</dbReference>
<proteinExistence type="predicted"/>
<evidence type="ECO:0000313" key="9">
    <source>
        <dbReference type="EMBL" id="BBY65818.1"/>
    </source>
</evidence>
<keyword evidence="7" id="KW-0732">Signal</keyword>
<dbReference type="GO" id="GO:0006829">
    <property type="term" value="P:zinc ion transport"/>
    <property type="evidence" value="ECO:0007669"/>
    <property type="project" value="InterPro"/>
</dbReference>
<feature type="domain" description="Cation efflux protein transmembrane" evidence="8">
    <location>
        <begin position="2"/>
        <end position="203"/>
    </location>
</feature>
<organism evidence="9 10">
    <name type="scientific">Mycolicibacterium helvum</name>
    <dbReference type="NCBI Taxonomy" id="1534349"/>
    <lineage>
        <taxon>Bacteria</taxon>
        <taxon>Bacillati</taxon>
        <taxon>Actinomycetota</taxon>
        <taxon>Actinomycetes</taxon>
        <taxon>Mycobacteriales</taxon>
        <taxon>Mycobacteriaceae</taxon>
        <taxon>Mycolicibacterium</taxon>
    </lineage>
</organism>
<dbReference type="GO" id="GO:0008324">
    <property type="term" value="F:monoatomic cation transmembrane transporter activity"/>
    <property type="evidence" value="ECO:0007669"/>
    <property type="project" value="InterPro"/>
</dbReference>
<dbReference type="InterPro" id="IPR002524">
    <property type="entry name" value="Cation_efflux"/>
</dbReference>
<evidence type="ECO:0000256" key="3">
    <source>
        <dbReference type="ARBA" id="ARBA00022692"/>
    </source>
</evidence>
<feature type="transmembrane region" description="Helical" evidence="6">
    <location>
        <begin position="103"/>
        <end position="125"/>
    </location>
</feature>
<dbReference type="Gene3D" id="1.20.1510.10">
    <property type="entry name" value="Cation efflux protein transmembrane domain"/>
    <property type="match status" value="1"/>
</dbReference>
<gene>
    <name evidence="9" type="ORF">MHEL_40610</name>
</gene>
<protein>
    <submittedName>
        <fullName evidence="9">Cation diffusion facilitator transporter</fullName>
    </submittedName>
</protein>
<dbReference type="AlphaFoldDB" id="A0A7I7T9R9"/>
<dbReference type="EMBL" id="AP022596">
    <property type="protein sequence ID" value="BBY65818.1"/>
    <property type="molecule type" value="Genomic_DNA"/>
</dbReference>
<evidence type="ECO:0000256" key="7">
    <source>
        <dbReference type="SAM" id="SignalP"/>
    </source>
</evidence>
<dbReference type="SUPFAM" id="SSF161111">
    <property type="entry name" value="Cation efflux protein transmembrane domain-like"/>
    <property type="match status" value="1"/>
</dbReference>
<evidence type="ECO:0000313" key="10">
    <source>
        <dbReference type="Proteomes" id="UP000467148"/>
    </source>
</evidence>
<name>A0A7I7T9R9_9MYCO</name>
<feature type="transmembrane region" description="Helical" evidence="6">
    <location>
        <begin position="185"/>
        <end position="205"/>
    </location>
</feature>
<keyword evidence="4 6" id="KW-1133">Transmembrane helix</keyword>
<comment type="subcellular location">
    <subcellularLocation>
        <location evidence="1">Membrane</location>
        <topology evidence="1">Multi-pass membrane protein</topology>
    </subcellularLocation>
</comment>
<keyword evidence="2" id="KW-0813">Transport</keyword>
<dbReference type="InterPro" id="IPR058533">
    <property type="entry name" value="Cation_efflux_TM"/>
</dbReference>
<reference evidence="9 10" key="1">
    <citation type="journal article" date="2019" name="Emerg. Microbes Infect.">
        <title>Comprehensive subspecies identification of 175 nontuberculous mycobacteria species based on 7547 genomic profiles.</title>
        <authorList>
            <person name="Matsumoto Y."/>
            <person name="Kinjo T."/>
            <person name="Motooka D."/>
            <person name="Nabeya D."/>
            <person name="Jung N."/>
            <person name="Uechi K."/>
            <person name="Horii T."/>
            <person name="Iida T."/>
            <person name="Fujita J."/>
            <person name="Nakamura S."/>
        </authorList>
    </citation>
    <scope>NUCLEOTIDE SEQUENCE [LARGE SCALE GENOMIC DNA]</scope>
    <source>
        <strain evidence="9 10">JCM 30396</strain>
    </source>
</reference>
<dbReference type="PANTHER" id="PTHR13414:SF9">
    <property type="entry name" value="PROTON-COUPLED ZINC ANTIPORTER SLC30A9, MITOCHONDRIAL"/>
    <property type="match status" value="1"/>
</dbReference>
<evidence type="ECO:0000256" key="5">
    <source>
        <dbReference type="ARBA" id="ARBA00023136"/>
    </source>
</evidence>
<dbReference type="PANTHER" id="PTHR13414">
    <property type="entry name" value="HUEL-CATION TRANSPORTER"/>
    <property type="match status" value="1"/>
</dbReference>
<dbReference type="NCBIfam" id="TIGR01297">
    <property type="entry name" value="CDF"/>
    <property type="match status" value="1"/>
</dbReference>
<dbReference type="RefSeq" id="WP_345229361.1">
    <property type="nucleotide sequence ID" value="NZ_BAABEL010000022.1"/>
</dbReference>